<keyword evidence="4" id="KW-1185">Reference proteome</keyword>
<organism evidence="1 3">
    <name type="scientific">Xaviernesmea rhizosphaerae</name>
    <dbReference type="NCBI Taxonomy" id="1672749"/>
    <lineage>
        <taxon>Bacteria</taxon>
        <taxon>Pseudomonadati</taxon>
        <taxon>Pseudomonadota</taxon>
        <taxon>Alphaproteobacteria</taxon>
        <taxon>Hyphomicrobiales</taxon>
        <taxon>Rhizobiaceae</taxon>
        <taxon>Rhizobium/Agrobacterium group</taxon>
        <taxon>Xaviernesmea</taxon>
    </lineage>
</organism>
<dbReference type="EMBL" id="MSPX01000002">
    <property type="protein sequence ID" value="OQP87784.1"/>
    <property type="molecule type" value="Genomic_DNA"/>
</dbReference>
<dbReference type="Pfam" id="PF06169">
    <property type="entry name" value="DUF982"/>
    <property type="match status" value="1"/>
</dbReference>
<reference evidence="1 3" key="1">
    <citation type="submission" date="2016-09" db="EMBL/GenBank/DDBJ databases">
        <title>Rhizobium sp. nov., a novel species isolated from the rice rhizosphere.</title>
        <authorList>
            <person name="Zhao J."/>
            <person name="Zhang X."/>
        </authorList>
    </citation>
    <scope>NUCLEOTIDE SEQUENCE [LARGE SCALE GENOMIC DNA]</scope>
    <source>
        <strain evidence="1 3">MH17</strain>
    </source>
</reference>
<dbReference type="Proteomes" id="UP000192652">
    <property type="component" value="Unassembled WGS sequence"/>
</dbReference>
<evidence type="ECO:0008006" key="5">
    <source>
        <dbReference type="Google" id="ProtNLM"/>
    </source>
</evidence>
<comment type="caution">
    <text evidence="1">The sequence shown here is derived from an EMBL/GenBank/DDBJ whole genome shotgun (WGS) entry which is preliminary data.</text>
</comment>
<gene>
    <name evidence="1" type="ORF">BJF92_10210</name>
    <name evidence="2" type="ORF">BTR14_04310</name>
</gene>
<reference evidence="2 4" key="3">
    <citation type="journal article" date="2017" name="Antonie Van Leeuwenhoek">
        <title>Rhizobium rhizosphaerae sp. nov., a novel species isolated from rice rhizosphere.</title>
        <authorList>
            <person name="Zhao J.J."/>
            <person name="Zhang J."/>
            <person name="Zhang R.J."/>
            <person name="Zhang C.W."/>
            <person name="Yin H.Q."/>
            <person name="Zhang X.X."/>
        </authorList>
    </citation>
    <scope>NUCLEOTIDE SEQUENCE [LARGE SCALE GENOMIC DNA]</scope>
    <source>
        <strain evidence="2 4">RD15</strain>
    </source>
</reference>
<dbReference type="EMBL" id="MKIO01000021">
    <property type="protein sequence ID" value="OLP56481.1"/>
    <property type="molecule type" value="Genomic_DNA"/>
</dbReference>
<evidence type="ECO:0000313" key="1">
    <source>
        <dbReference type="EMBL" id="OLP56481.1"/>
    </source>
</evidence>
<dbReference type="Gene3D" id="6.10.250.730">
    <property type="match status" value="1"/>
</dbReference>
<dbReference type="AlphaFoldDB" id="A0A1Q9AM80"/>
<dbReference type="STRING" id="1672749.BJF92_10210"/>
<reference evidence="2" key="2">
    <citation type="submission" date="2016-12" db="EMBL/GenBank/DDBJ databases">
        <authorList>
            <person name="Zhang X."/>
            <person name="Zhao J."/>
        </authorList>
    </citation>
    <scope>NUCLEOTIDE SEQUENCE</scope>
    <source>
        <strain evidence="2">RD15</strain>
    </source>
</reference>
<evidence type="ECO:0000313" key="4">
    <source>
        <dbReference type="Proteomes" id="UP000192652"/>
    </source>
</evidence>
<proteinExistence type="predicted"/>
<accession>A0A1Q9AM80</accession>
<dbReference type="Proteomes" id="UP000186143">
    <property type="component" value="Unassembled WGS sequence"/>
</dbReference>
<sequence length="78" mass="8880">MSYKRFPNPVRVIARQSQEIIISTAWDALEFLRRWPGSHDRAYRVAFQHCLDALDGIRTPKAAHRSFTAAAREAGILA</sequence>
<protein>
    <recommendedName>
        <fullName evidence="5">DUF982 domain-containing protein</fullName>
    </recommendedName>
</protein>
<dbReference type="RefSeq" id="WP_075633497.1">
    <property type="nucleotide sequence ID" value="NZ_MKIO01000021.1"/>
</dbReference>
<name>A0A1Q9AM80_9HYPH</name>
<evidence type="ECO:0000313" key="2">
    <source>
        <dbReference type="EMBL" id="OQP87784.1"/>
    </source>
</evidence>
<dbReference type="InterPro" id="IPR010385">
    <property type="entry name" value="DUF982"/>
</dbReference>
<dbReference type="OrthoDB" id="8084083at2"/>
<evidence type="ECO:0000313" key="3">
    <source>
        <dbReference type="Proteomes" id="UP000186143"/>
    </source>
</evidence>